<keyword evidence="2" id="KW-0479">Metal-binding</keyword>
<feature type="domain" description="Glycosyl hydrolase family 4 C-terminal" evidence="7">
    <location>
        <begin position="1"/>
        <end position="60"/>
    </location>
</feature>
<evidence type="ECO:0000256" key="1">
    <source>
        <dbReference type="ARBA" id="ARBA00001911"/>
    </source>
</evidence>
<evidence type="ECO:0000256" key="3">
    <source>
        <dbReference type="ARBA" id="ARBA00022801"/>
    </source>
</evidence>
<dbReference type="SUPFAM" id="SSF56327">
    <property type="entry name" value="LDH C-terminal domain-like"/>
    <property type="match status" value="1"/>
</dbReference>
<dbReference type="GO" id="GO:0016616">
    <property type="term" value="F:oxidoreductase activity, acting on the CH-OH group of donors, NAD or NADP as acceptor"/>
    <property type="evidence" value="ECO:0007669"/>
    <property type="project" value="InterPro"/>
</dbReference>
<dbReference type="InterPro" id="IPR022616">
    <property type="entry name" value="Glyco_hydro_4_C"/>
</dbReference>
<keyword evidence="3" id="KW-0378">Hydrolase</keyword>
<keyword evidence="6" id="KW-0326">Glycosidase</keyword>
<protein>
    <recommendedName>
        <fullName evidence="7">Glycosyl hydrolase family 4 C-terminal domain-containing protein</fullName>
    </recommendedName>
</protein>
<evidence type="ECO:0000256" key="6">
    <source>
        <dbReference type="ARBA" id="ARBA00023295"/>
    </source>
</evidence>
<dbReference type="Proteomes" id="UP000653692">
    <property type="component" value="Unassembled WGS sequence"/>
</dbReference>
<dbReference type="EMBL" id="DQUG01000200">
    <property type="protein sequence ID" value="HIP75469.1"/>
    <property type="molecule type" value="Genomic_DNA"/>
</dbReference>
<dbReference type="AlphaFoldDB" id="A0A832ZAD4"/>
<evidence type="ECO:0000313" key="9">
    <source>
        <dbReference type="EMBL" id="HIP88797.1"/>
    </source>
</evidence>
<dbReference type="EMBL" id="DQUR01000079">
    <property type="protein sequence ID" value="HIP88797.1"/>
    <property type="molecule type" value="Genomic_DNA"/>
</dbReference>
<proteinExistence type="predicted"/>
<dbReference type="InterPro" id="IPR001088">
    <property type="entry name" value="Glyco_hydro_4"/>
</dbReference>
<dbReference type="GO" id="GO:0004553">
    <property type="term" value="F:hydrolase activity, hydrolyzing O-glycosyl compounds"/>
    <property type="evidence" value="ECO:0007669"/>
    <property type="project" value="InterPro"/>
</dbReference>
<evidence type="ECO:0000259" key="7">
    <source>
        <dbReference type="Pfam" id="PF11975"/>
    </source>
</evidence>
<dbReference type="PANTHER" id="PTHR32092">
    <property type="entry name" value="6-PHOSPHO-BETA-GLUCOSIDASE-RELATED"/>
    <property type="match status" value="1"/>
</dbReference>
<sequence>MVEVPAEVSSKGIKPLKVELPREVIPMLRTQAEIQKLSAEAASEGSIEKVAKAVLLDPVVNDAGSGLKAMAELIQANLDMLPRFSKGDVEELYSLIRR</sequence>
<evidence type="ECO:0000313" key="10">
    <source>
        <dbReference type="Proteomes" id="UP000649326"/>
    </source>
</evidence>
<reference evidence="8" key="1">
    <citation type="journal article" date="2020" name="ISME J.">
        <title>Gammaproteobacteria mediating utilization of methyl-, sulfur- and petroleum organic compounds in deep ocean hydrothermal plumes.</title>
        <authorList>
            <person name="Zhou Z."/>
            <person name="Liu Y."/>
            <person name="Pan J."/>
            <person name="Cron B.R."/>
            <person name="Toner B.M."/>
            <person name="Anantharaman K."/>
            <person name="Breier J.A."/>
            <person name="Dick G.J."/>
            <person name="Li M."/>
        </authorList>
    </citation>
    <scope>NUCLEOTIDE SEQUENCE</scope>
    <source>
        <strain evidence="8">SZUA-1451</strain>
        <strain evidence="9">SZUA-1476</strain>
    </source>
</reference>
<keyword evidence="4" id="KW-0520">NAD</keyword>
<evidence type="ECO:0000256" key="5">
    <source>
        <dbReference type="ARBA" id="ARBA00023211"/>
    </source>
</evidence>
<dbReference type="GO" id="GO:0005975">
    <property type="term" value="P:carbohydrate metabolic process"/>
    <property type="evidence" value="ECO:0007669"/>
    <property type="project" value="InterPro"/>
</dbReference>
<organism evidence="8 10">
    <name type="scientific">Thermococcus paralvinellae</name>
    <dbReference type="NCBI Taxonomy" id="582419"/>
    <lineage>
        <taxon>Archaea</taxon>
        <taxon>Methanobacteriati</taxon>
        <taxon>Methanobacteriota</taxon>
        <taxon>Thermococci</taxon>
        <taxon>Thermococcales</taxon>
        <taxon>Thermococcaceae</taxon>
        <taxon>Thermococcus</taxon>
    </lineage>
</organism>
<evidence type="ECO:0000256" key="2">
    <source>
        <dbReference type="ARBA" id="ARBA00022723"/>
    </source>
</evidence>
<dbReference type="Pfam" id="PF11975">
    <property type="entry name" value="Glyco_hydro_4C"/>
    <property type="match status" value="1"/>
</dbReference>
<comment type="cofactor">
    <cofactor evidence="1">
        <name>NAD(+)</name>
        <dbReference type="ChEBI" id="CHEBI:57540"/>
    </cofactor>
</comment>
<gene>
    <name evidence="8" type="ORF">EYH13_04970</name>
    <name evidence="9" type="ORF">EYH24_02290</name>
</gene>
<dbReference type="Gene3D" id="3.90.110.10">
    <property type="entry name" value="Lactate dehydrogenase/glycoside hydrolase, family 4, C-terminal"/>
    <property type="match status" value="1"/>
</dbReference>
<dbReference type="InterPro" id="IPR015955">
    <property type="entry name" value="Lactate_DH/Glyco_Ohase_4_C"/>
</dbReference>
<evidence type="ECO:0000256" key="4">
    <source>
        <dbReference type="ARBA" id="ARBA00023027"/>
    </source>
</evidence>
<name>A0A832ZAD4_9EURY</name>
<keyword evidence="5" id="KW-0464">Manganese</keyword>
<comment type="caution">
    <text evidence="8">The sequence shown here is derived from an EMBL/GenBank/DDBJ whole genome shotgun (WGS) entry which is preliminary data.</text>
</comment>
<dbReference type="GO" id="GO:0046872">
    <property type="term" value="F:metal ion binding"/>
    <property type="evidence" value="ECO:0007669"/>
    <property type="project" value="UniProtKB-KW"/>
</dbReference>
<accession>A0A832ZAD4</accession>
<evidence type="ECO:0000313" key="8">
    <source>
        <dbReference type="EMBL" id="HIP75469.1"/>
    </source>
</evidence>
<dbReference type="Proteomes" id="UP000649326">
    <property type="component" value="Unassembled WGS sequence"/>
</dbReference>